<evidence type="ECO:0000256" key="2">
    <source>
        <dbReference type="ARBA" id="ARBA00023136"/>
    </source>
</evidence>
<evidence type="ECO:0000313" key="5">
    <source>
        <dbReference type="Proteomes" id="UP000269097"/>
    </source>
</evidence>
<dbReference type="GO" id="GO:0016020">
    <property type="term" value="C:membrane"/>
    <property type="evidence" value="ECO:0007669"/>
    <property type="project" value="InterPro"/>
</dbReference>
<keyword evidence="2 3" id="KW-0472">Membrane</keyword>
<dbReference type="Pfam" id="PF03323">
    <property type="entry name" value="GerA"/>
    <property type="match status" value="1"/>
</dbReference>
<gene>
    <name evidence="4" type="ORF">EAV92_06875</name>
</gene>
<evidence type="ECO:0000256" key="3">
    <source>
        <dbReference type="SAM" id="Phobius"/>
    </source>
</evidence>
<dbReference type="InterPro" id="IPR050768">
    <property type="entry name" value="UPF0353/GerABKA_families"/>
</dbReference>
<protein>
    <submittedName>
        <fullName evidence="4">Spore germination protein</fullName>
    </submittedName>
</protein>
<organism evidence="4 5">
    <name type="scientific">Cohnella candidum</name>
    <dbReference type="NCBI Taxonomy" id="2674991"/>
    <lineage>
        <taxon>Bacteria</taxon>
        <taxon>Bacillati</taxon>
        <taxon>Bacillota</taxon>
        <taxon>Bacilli</taxon>
        <taxon>Bacillales</taxon>
        <taxon>Paenibacillaceae</taxon>
        <taxon>Cohnella</taxon>
    </lineage>
</organism>
<keyword evidence="3" id="KW-0812">Transmembrane</keyword>
<keyword evidence="5" id="KW-1185">Reference proteome</keyword>
<name>A0A3G3JWS9_9BACL</name>
<dbReference type="KEGG" id="coh:EAV92_06875"/>
<proteinExistence type="inferred from homology"/>
<dbReference type="InterPro" id="IPR004995">
    <property type="entry name" value="Spore_Ger"/>
</dbReference>
<feature type="transmembrane region" description="Helical" evidence="3">
    <location>
        <begin position="372"/>
        <end position="393"/>
    </location>
</feature>
<comment type="similarity">
    <text evidence="1">Belongs to the GerABKA family.</text>
</comment>
<feature type="transmembrane region" description="Helical" evidence="3">
    <location>
        <begin position="309"/>
        <end position="328"/>
    </location>
</feature>
<dbReference type="EMBL" id="CP033433">
    <property type="protein sequence ID" value="AYQ72317.1"/>
    <property type="molecule type" value="Genomic_DNA"/>
</dbReference>
<dbReference type="Proteomes" id="UP000269097">
    <property type="component" value="Chromosome"/>
</dbReference>
<feature type="transmembrane region" description="Helical" evidence="3">
    <location>
        <begin position="405"/>
        <end position="432"/>
    </location>
</feature>
<dbReference type="PANTHER" id="PTHR22550">
    <property type="entry name" value="SPORE GERMINATION PROTEIN"/>
    <property type="match status" value="1"/>
</dbReference>
<dbReference type="PANTHER" id="PTHR22550:SF5">
    <property type="entry name" value="LEUCINE ZIPPER PROTEIN 4"/>
    <property type="match status" value="1"/>
</dbReference>
<feature type="transmembrane region" description="Helical" evidence="3">
    <location>
        <begin position="271"/>
        <end position="297"/>
    </location>
</feature>
<dbReference type="RefSeq" id="WP_123040377.1">
    <property type="nucleotide sequence ID" value="NZ_CP033433.1"/>
</dbReference>
<keyword evidence="3" id="KW-1133">Transmembrane helix</keyword>
<evidence type="ECO:0000313" key="4">
    <source>
        <dbReference type="EMBL" id="AYQ72317.1"/>
    </source>
</evidence>
<accession>A0A3G3JWS9</accession>
<reference evidence="4 5" key="1">
    <citation type="submission" date="2018-10" db="EMBL/GenBank/DDBJ databases">
        <title>Genome Sequence of Cohnella sp.</title>
        <authorList>
            <person name="Srinivasan S."/>
            <person name="Kim M.K."/>
        </authorList>
    </citation>
    <scope>NUCLEOTIDE SEQUENCE [LARGE SCALE GENOMIC DNA]</scope>
    <source>
        <strain evidence="4 5">18JY8-7</strain>
    </source>
</reference>
<dbReference type="GO" id="GO:0009847">
    <property type="term" value="P:spore germination"/>
    <property type="evidence" value="ECO:0007669"/>
    <property type="project" value="InterPro"/>
</dbReference>
<sequence>MRTESTEAIEWTADSIRDLFRNSADFKMEKYAFGNETGEQRVYLMYAEGLADTRSMNQYVLPRLESMLSLSPFDCEFNKTLELDRIERPQDIVLKVFSGQLVIYFENDNRVFSLNIANPPVRSPEESNAEISIKGPRDGFVEDVTTNVALVRRRLRTASLCHESFTLGRRSQSRAALLYMEDIIDPRLVDEARTRLRHIDMDAVFGTSQLEKILSDYSPSLFPLLDYSGRPDYVADCLVHGRFAILADGAPTAIIGPANLTLLLKSPEDLYFPYFFVALGMLLRLLGLLIALLLPGFWIALGSFNMEQLPFPLLATIVLSRIGLPLPGPLESFLMVGMFELFREAGERLPKAVGQTVAVVGGIVVGDAAIRAGLASTTLIVVAAITAVASYTLVNQSLVGTVSVIRLFTMACASVLGMYGFILAVIAIVLYLSNLKSFGIPYLSPLSPLTWKDVAGALIRKPWFKSGARPGFLHPTDKTRNGGNAQ</sequence>
<dbReference type="AlphaFoldDB" id="A0A3G3JWS9"/>
<dbReference type="PIRSF" id="PIRSF005690">
    <property type="entry name" value="GerBA"/>
    <property type="match status" value="1"/>
</dbReference>
<evidence type="ECO:0000256" key="1">
    <source>
        <dbReference type="ARBA" id="ARBA00005278"/>
    </source>
</evidence>